<proteinExistence type="inferred from homology"/>
<feature type="binding site" evidence="4">
    <location>
        <position position="104"/>
    </location>
    <ligand>
        <name>Zn(2+)</name>
        <dbReference type="ChEBI" id="CHEBI:29105"/>
    </ligand>
</feature>
<dbReference type="SUPFAM" id="SSF53056">
    <property type="entry name" value="beta-carbonic anhydrase, cab"/>
    <property type="match status" value="1"/>
</dbReference>
<comment type="function">
    <text evidence="5">Reversible hydration of carbon dioxide.</text>
</comment>
<keyword evidence="6" id="KW-0732">Signal</keyword>
<dbReference type="GeneID" id="37045947"/>
<feature type="chain" id="PRO_5016448746" description="Carbonic anhydrase" evidence="6">
    <location>
        <begin position="24"/>
        <end position="238"/>
    </location>
</feature>
<dbReference type="Gene3D" id="3.40.1050.10">
    <property type="entry name" value="Carbonic anhydrase"/>
    <property type="match status" value="1"/>
</dbReference>
<dbReference type="STRING" id="215250.A0A316YKS5"/>
<evidence type="ECO:0000256" key="1">
    <source>
        <dbReference type="ARBA" id="ARBA00006217"/>
    </source>
</evidence>
<accession>A0A316YKS5</accession>
<dbReference type="EC" id="4.2.1.1" evidence="5"/>
<reference evidence="7 8" key="1">
    <citation type="journal article" date="2018" name="Mol. Biol. Evol.">
        <title>Broad Genomic Sampling Reveals a Smut Pathogenic Ancestry of the Fungal Clade Ustilaginomycotina.</title>
        <authorList>
            <person name="Kijpornyongpan T."/>
            <person name="Mondo S.J."/>
            <person name="Barry K."/>
            <person name="Sandor L."/>
            <person name="Lee J."/>
            <person name="Lipzen A."/>
            <person name="Pangilinan J."/>
            <person name="LaButti K."/>
            <person name="Hainaut M."/>
            <person name="Henrissat B."/>
            <person name="Grigoriev I.V."/>
            <person name="Spatafora J.W."/>
            <person name="Aime M.C."/>
        </authorList>
    </citation>
    <scope>NUCLEOTIDE SEQUENCE [LARGE SCALE GENOMIC DNA]</scope>
    <source>
        <strain evidence="7 8">MCA 4198</strain>
    </source>
</reference>
<comment type="similarity">
    <text evidence="1 5">Belongs to the beta-class carbonic anhydrase family.</text>
</comment>
<dbReference type="GO" id="GO:0004089">
    <property type="term" value="F:carbonate dehydratase activity"/>
    <property type="evidence" value="ECO:0007669"/>
    <property type="project" value="UniProtKB-UniRule"/>
</dbReference>
<feature type="signal peptide" evidence="6">
    <location>
        <begin position="1"/>
        <end position="23"/>
    </location>
</feature>
<dbReference type="InterPro" id="IPR001765">
    <property type="entry name" value="Carbonic_anhydrase"/>
</dbReference>
<dbReference type="Proteomes" id="UP000245768">
    <property type="component" value="Unassembled WGS sequence"/>
</dbReference>
<feature type="binding site" evidence="4">
    <location>
        <position position="106"/>
    </location>
    <ligand>
        <name>Zn(2+)</name>
        <dbReference type="ChEBI" id="CHEBI:29105"/>
    </ligand>
</feature>
<evidence type="ECO:0000256" key="3">
    <source>
        <dbReference type="ARBA" id="ARBA00022833"/>
    </source>
</evidence>
<organism evidence="7 8">
    <name type="scientific">Acaromyces ingoldii</name>
    <dbReference type="NCBI Taxonomy" id="215250"/>
    <lineage>
        <taxon>Eukaryota</taxon>
        <taxon>Fungi</taxon>
        <taxon>Dikarya</taxon>
        <taxon>Basidiomycota</taxon>
        <taxon>Ustilaginomycotina</taxon>
        <taxon>Exobasidiomycetes</taxon>
        <taxon>Exobasidiales</taxon>
        <taxon>Cryptobasidiaceae</taxon>
        <taxon>Acaromyces</taxon>
    </lineage>
</organism>
<feature type="binding site" evidence="4">
    <location>
        <position position="159"/>
    </location>
    <ligand>
        <name>Zn(2+)</name>
        <dbReference type="ChEBI" id="CHEBI:29105"/>
    </ligand>
</feature>
<dbReference type="CDD" id="cd03379">
    <property type="entry name" value="beta_CA_cladeD"/>
    <property type="match status" value="1"/>
</dbReference>
<keyword evidence="2 4" id="KW-0479">Metal-binding</keyword>
<dbReference type="InterPro" id="IPR036874">
    <property type="entry name" value="Carbonic_anhydrase_sf"/>
</dbReference>
<evidence type="ECO:0000256" key="4">
    <source>
        <dbReference type="PIRSR" id="PIRSR601765-1"/>
    </source>
</evidence>
<dbReference type="GO" id="GO:0008270">
    <property type="term" value="F:zinc ion binding"/>
    <property type="evidence" value="ECO:0007669"/>
    <property type="project" value="UniProtKB-UniRule"/>
</dbReference>
<dbReference type="SMART" id="SM00947">
    <property type="entry name" value="Pro_CA"/>
    <property type="match status" value="1"/>
</dbReference>
<evidence type="ECO:0000256" key="2">
    <source>
        <dbReference type="ARBA" id="ARBA00022723"/>
    </source>
</evidence>
<name>A0A316YKS5_9BASI</name>
<gene>
    <name evidence="7" type="ORF">FA10DRAFT_285874</name>
</gene>
<feature type="binding site" evidence="4">
    <location>
        <position position="156"/>
    </location>
    <ligand>
        <name>Zn(2+)</name>
        <dbReference type="ChEBI" id="CHEBI:29105"/>
    </ligand>
</feature>
<evidence type="ECO:0000313" key="8">
    <source>
        <dbReference type="Proteomes" id="UP000245768"/>
    </source>
</evidence>
<keyword evidence="5" id="KW-0456">Lyase</keyword>
<dbReference type="RefSeq" id="XP_025377358.1">
    <property type="nucleotide sequence ID" value="XM_025524031.1"/>
</dbReference>
<dbReference type="PANTHER" id="PTHR43175:SF3">
    <property type="entry name" value="CARBON DISULFIDE HYDROLASE"/>
    <property type="match status" value="1"/>
</dbReference>
<keyword evidence="3 4" id="KW-0862">Zinc</keyword>
<sequence>MLPTAALKRWLLSMLLLLPSTAGHPHEQDLEPRDAQASTLAKTESLPIEVFPSKGTCALAGDEKLNISRYYAVSDYLTFFNHDENFHPRHSEFPNQPRGVVVTCMDARLSPEKSLGVPTGSLHVLRNAGGRVKNILPSIIISQLVFGTRDITIIHHTKCGMVTPRKDLEEALHEQVKHRLGRDETDKLFKELDFHPISSLEESLKEDVKTVQNHPLLEKSIVRGFIWNVTDDRIYRVV</sequence>
<evidence type="ECO:0000256" key="5">
    <source>
        <dbReference type="RuleBase" id="RU003956"/>
    </source>
</evidence>
<evidence type="ECO:0000313" key="7">
    <source>
        <dbReference type="EMBL" id="PWN90160.1"/>
    </source>
</evidence>
<dbReference type="EMBL" id="KZ819636">
    <property type="protein sequence ID" value="PWN90160.1"/>
    <property type="molecule type" value="Genomic_DNA"/>
</dbReference>
<comment type="cofactor">
    <cofactor evidence="4">
        <name>Zn(2+)</name>
        <dbReference type="ChEBI" id="CHEBI:29105"/>
    </cofactor>
    <text evidence="4">Binds 1 zinc ion per subunit.</text>
</comment>
<dbReference type="InParanoid" id="A0A316YKS5"/>
<protein>
    <recommendedName>
        <fullName evidence="5">Carbonic anhydrase</fullName>
        <ecNumber evidence="5">4.2.1.1</ecNumber>
    </recommendedName>
    <alternativeName>
        <fullName evidence="5">Carbonate dehydratase</fullName>
    </alternativeName>
</protein>
<dbReference type="OrthoDB" id="10248475at2759"/>
<dbReference type="PANTHER" id="PTHR43175">
    <property type="entry name" value="CARBONIC ANHYDRASE"/>
    <property type="match status" value="1"/>
</dbReference>
<evidence type="ECO:0000256" key="6">
    <source>
        <dbReference type="SAM" id="SignalP"/>
    </source>
</evidence>
<keyword evidence="8" id="KW-1185">Reference proteome</keyword>
<comment type="catalytic activity">
    <reaction evidence="5">
        <text>hydrogencarbonate + H(+) = CO2 + H2O</text>
        <dbReference type="Rhea" id="RHEA:10748"/>
        <dbReference type="ChEBI" id="CHEBI:15377"/>
        <dbReference type="ChEBI" id="CHEBI:15378"/>
        <dbReference type="ChEBI" id="CHEBI:16526"/>
        <dbReference type="ChEBI" id="CHEBI:17544"/>
        <dbReference type="EC" id="4.2.1.1"/>
    </reaction>
</comment>
<dbReference type="AlphaFoldDB" id="A0A316YKS5"/>
<dbReference type="Pfam" id="PF00484">
    <property type="entry name" value="Pro_CA"/>
    <property type="match status" value="1"/>
</dbReference>